<protein>
    <recommendedName>
        <fullName evidence="4">EamA domain-containing protein</fullName>
    </recommendedName>
</protein>
<name>A0A1F6DPE8_9BACT</name>
<evidence type="ECO:0000313" key="3">
    <source>
        <dbReference type="Proteomes" id="UP000178532"/>
    </source>
</evidence>
<feature type="transmembrane region" description="Helical" evidence="1">
    <location>
        <begin position="104"/>
        <end position="122"/>
    </location>
</feature>
<comment type="caution">
    <text evidence="2">The sequence shown here is derived from an EMBL/GenBank/DDBJ whole genome shotgun (WGS) entry which is preliminary data.</text>
</comment>
<feature type="transmembrane region" description="Helical" evidence="1">
    <location>
        <begin position="79"/>
        <end position="98"/>
    </location>
</feature>
<keyword evidence="1" id="KW-0812">Transmembrane</keyword>
<evidence type="ECO:0000313" key="2">
    <source>
        <dbReference type="EMBL" id="OGG62902.1"/>
    </source>
</evidence>
<proteinExistence type="predicted"/>
<accession>A0A1F6DPE8</accession>
<dbReference type="EMBL" id="MFLI01000001">
    <property type="protein sequence ID" value="OGG62902.1"/>
    <property type="molecule type" value="Genomic_DNA"/>
</dbReference>
<evidence type="ECO:0000256" key="1">
    <source>
        <dbReference type="SAM" id="Phobius"/>
    </source>
</evidence>
<feature type="transmembrane region" description="Helical" evidence="1">
    <location>
        <begin position="12"/>
        <end position="35"/>
    </location>
</feature>
<dbReference type="Proteomes" id="UP000178532">
    <property type="component" value="Unassembled WGS sequence"/>
</dbReference>
<dbReference type="InterPro" id="IPR037185">
    <property type="entry name" value="EmrE-like"/>
</dbReference>
<keyword evidence="1" id="KW-0472">Membrane</keyword>
<dbReference type="AlphaFoldDB" id="A0A1F6DPE8"/>
<sequence>MAWPVLGKYSGASGAWITIVILVGSAIGGIGPAFPETRGQVMPTTTAFGWLLLAGLVNGVAVYFYAVKAADPQVPTGPFIMTLIVLMVMLTPLFNYLLNGDVLSVRQWLGLGMALLAIFLLAG</sequence>
<gene>
    <name evidence="2" type="ORF">A3C19_02145</name>
</gene>
<dbReference type="SUPFAM" id="SSF103481">
    <property type="entry name" value="Multidrug resistance efflux transporter EmrE"/>
    <property type="match status" value="1"/>
</dbReference>
<organism evidence="2 3">
    <name type="scientific">Candidatus Kaiserbacteria bacterium RIFCSPHIGHO2_02_FULL_54_22</name>
    <dbReference type="NCBI Taxonomy" id="1798495"/>
    <lineage>
        <taxon>Bacteria</taxon>
        <taxon>Candidatus Kaiseribacteriota</taxon>
    </lineage>
</organism>
<evidence type="ECO:0008006" key="4">
    <source>
        <dbReference type="Google" id="ProtNLM"/>
    </source>
</evidence>
<keyword evidence="1" id="KW-1133">Transmembrane helix</keyword>
<reference evidence="2 3" key="1">
    <citation type="journal article" date="2016" name="Nat. Commun.">
        <title>Thousands of microbial genomes shed light on interconnected biogeochemical processes in an aquifer system.</title>
        <authorList>
            <person name="Anantharaman K."/>
            <person name="Brown C.T."/>
            <person name="Hug L.A."/>
            <person name="Sharon I."/>
            <person name="Castelle C.J."/>
            <person name="Probst A.J."/>
            <person name="Thomas B.C."/>
            <person name="Singh A."/>
            <person name="Wilkins M.J."/>
            <person name="Karaoz U."/>
            <person name="Brodie E.L."/>
            <person name="Williams K.H."/>
            <person name="Hubbard S.S."/>
            <person name="Banfield J.F."/>
        </authorList>
    </citation>
    <scope>NUCLEOTIDE SEQUENCE [LARGE SCALE GENOMIC DNA]</scope>
</reference>
<feature type="transmembrane region" description="Helical" evidence="1">
    <location>
        <begin position="47"/>
        <end position="67"/>
    </location>
</feature>